<feature type="domain" description="TadE-like" evidence="2">
    <location>
        <begin position="33"/>
        <end position="75"/>
    </location>
</feature>
<keyword evidence="1" id="KW-0472">Membrane</keyword>
<dbReference type="InterPro" id="IPR012495">
    <property type="entry name" value="TadE-like_dom"/>
</dbReference>
<evidence type="ECO:0000313" key="3">
    <source>
        <dbReference type="EMBL" id="RJF96960.1"/>
    </source>
</evidence>
<dbReference type="Proteomes" id="UP000285190">
    <property type="component" value="Unassembled WGS sequence"/>
</dbReference>
<sequence>MRKRNDIRLPAVSSWRQPENLAEDEMRYARQRGSQIVEFAFVLPVLVLMLLLIVDFGFLVYNKAVITNASREGARFGTVLTATPWTTASVAAVACNYARNSVINVSTGTRNANCTGTADPTIVVSNPNGNVPPHFNDPVTVTVTYAYSGFLLNTANAKFGTFPLSLTAASTMAHE</sequence>
<name>A0A418WW84_9BURK</name>
<keyword evidence="1" id="KW-1133">Transmembrane helix</keyword>
<evidence type="ECO:0000313" key="4">
    <source>
        <dbReference type="Proteomes" id="UP000285190"/>
    </source>
</evidence>
<reference evidence="3 4" key="1">
    <citation type="submission" date="2018-09" db="EMBL/GenBank/DDBJ databases">
        <authorList>
            <person name="Zhu H."/>
        </authorList>
    </citation>
    <scope>NUCLEOTIDE SEQUENCE [LARGE SCALE GENOMIC DNA]</scope>
    <source>
        <strain evidence="3 4">K2R10-39</strain>
    </source>
</reference>
<dbReference type="EMBL" id="QYUN01000003">
    <property type="protein sequence ID" value="RJF96960.1"/>
    <property type="molecule type" value="Genomic_DNA"/>
</dbReference>
<comment type="caution">
    <text evidence="3">The sequence shown here is derived from an EMBL/GenBank/DDBJ whole genome shotgun (WGS) entry which is preliminary data.</text>
</comment>
<gene>
    <name evidence="3" type="ORF">D3870_21620</name>
</gene>
<keyword evidence="4" id="KW-1185">Reference proteome</keyword>
<feature type="transmembrane region" description="Helical" evidence="1">
    <location>
        <begin position="36"/>
        <end position="61"/>
    </location>
</feature>
<proteinExistence type="predicted"/>
<dbReference type="AlphaFoldDB" id="A0A418WW84"/>
<keyword evidence="1" id="KW-0812">Transmembrane</keyword>
<evidence type="ECO:0000259" key="2">
    <source>
        <dbReference type="Pfam" id="PF07811"/>
    </source>
</evidence>
<accession>A0A418WW84</accession>
<evidence type="ECO:0000256" key="1">
    <source>
        <dbReference type="SAM" id="Phobius"/>
    </source>
</evidence>
<protein>
    <submittedName>
        <fullName evidence="3">Pilus assembly protein</fullName>
    </submittedName>
</protein>
<organism evidence="3 4">
    <name type="scientific">Noviherbaspirillum cavernae</name>
    <dbReference type="NCBI Taxonomy" id="2320862"/>
    <lineage>
        <taxon>Bacteria</taxon>
        <taxon>Pseudomonadati</taxon>
        <taxon>Pseudomonadota</taxon>
        <taxon>Betaproteobacteria</taxon>
        <taxon>Burkholderiales</taxon>
        <taxon>Oxalobacteraceae</taxon>
        <taxon>Noviherbaspirillum</taxon>
    </lineage>
</organism>
<dbReference type="Pfam" id="PF07811">
    <property type="entry name" value="TadE"/>
    <property type="match status" value="1"/>
</dbReference>